<dbReference type="EMBL" id="JBHSGU010000002">
    <property type="protein sequence ID" value="MFC4698976.1"/>
    <property type="molecule type" value="Genomic_DNA"/>
</dbReference>
<gene>
    <name evidence="2" type="ORF">ACFO4O_02220</name>
</gene>
<name>A0ABV9LR49_9ALTE</name>
<evidence type="ECO:0000256" key="1">
    <source>
        <dbReference type="SAM" id="Phobius"/>
    </source>
</evidence>
<organism evidence="2 3">
    <name type="scientific">Glaciecola siphonariae</name>
    <dbReference type="NCBI Taxonomy" id="521012"/>
    <lineage>
        <taxon>Bacteria</taxon>
        <taxon>Pseudomonadati</taxon>
        <taxon>Pseudomonadota</taxon>
        <taxon>Gammaproteobacteria</taxon>
        <taxon>Alteromonadales</taxon>
        <taxon>Alteromonadaceae</taxon>
        <taxon>Glaciecola</taxon>
    </lineage>
</organism>
<keyword evidence="1" id="KW-0472">Membrane</keyword>
<comment type="caution">
    <text evidence="2">The sequence shown here is derived from an EMBL/GenBank/DDBJ whole genome shotgun (WGS) entry which is preliminary data.</text>
</comment>
<reference evidence="3" key="1">
    <citation type="journal article" date="2019" name="Int. J. Syst. Evol. Microbiol.">
        <title>The Global Catalogue of Microorganisms (GCM) 10K type strain sequencing project: providing services to taxonomists for standard genome sequencing and annotation.</title>
        <authorList>
            <consortium name="The Broad Institute Genomics Platform"/>
            <consortium name="The Broad Institute Genome Sequencing Center for Infectious Disease"/>
            <person name="Wu L."/>
            <person name="Ma J."/>
        </authorList>
    </citation>
    <scope>NUCLEOTIDE SEQUENCE [LARGE SCALE GENOMIC DNA]</scope>
    <source>
        <strain evidence="3">KACC 12507</strain>
    </source>
</reference>
<sequence length="68" mass="7505">MPSKQAMENLGNKFAEISIQYRWLVIIASIAISVAISYGAANLKFAPDYRVFFGAEIPSKIRAVKPTT</sequence>
<evidence type="ECO:0000313" key="3">
    <source>
        <dbReference type="Proteomes" id="UP001595897"/>
    </source>
</evidence>
<keyword evidence="3" id="KW-1185">Reference proteome</keyword>
<feature type="transmembrane region" description="Helical" evidence="1">
    <location>
        <begin position="21"/>
        <end position="41"/>
    </location>
</feature>
<accession>A0ABV9LR49</accession>
<protein>
    <submittedName>
        <fullName evidence="2">Uncharacterized protein</fullName>
    </submittedName>
</protein>
<dbReference type="RefSeq" id="WP_382405675.1">
    <property type="nucleotide sequence ID" value="NZ_JBHSGU010000002.1"/>
</dbReference>
<evidence type="ECO:0000313" key="2">
    <source>
        <dbReference type="EMBL" id="MFC4698976.1"/>
    </source>
</evidence>
<proteinExistence type="predicted"/>
<keyword evidence="1" id="KW-1133">Transmembrane helix</keyword>
<keyword evidence="1" id="KW-0812">Transmembrane</keyword>
<dbReference type="Proteomes" id="UP001595897">
    <property type="component" value="Unassembled WGS sequence"/>
</dbReference>